<dbReference type="InterPro" id="IPR000343">
    <property type="entry name" value="4pyrrol_synth_GluRdtase"/>
</dbReference>
<keyword evidence="6 8" id="KW-0627">Porphyrin biosynthesis</keyword>
<evidence type="ECO:0000256" key="5">
    <source>
        <dbReference type="ARBA" id="ARBA00023002"/>
    </source>
</evidence>
<evidence type="ECO:0000256" key="4">
    <source>
        <dbReference type="ARBA" id="ARBA00022857"/>
    </source>
</evidence>
<comment type="pathway">
    <text evidence="1 8 9">Porphyrin-containing compound metabolism; protoporphyrin-IX biosynthesis; 5-aminolevulinate from L-glutamyl-tRNA(Glu): step 1/2.</text>
</comment>
<dbReference type="Pfam" id="PF05201">
    <property type="entry name" value="GlutR_N"/>
    <property type="match status" value="1"/>
</dbReference>
<keyword evidence="5 8" id="KW-0560">Oxidoreductase</keyword>
<dbReference type="NCBIfam" id="TIGR01035">
    <property type="entry name" value="hemA"/>
    <property type="match status" value="1"/>
</dbReference>
<reference evidence="13 14" key="1">
    <citation type="submission" date="2021-03" db="EMBL/GenBank/DDBJ databases">
        <authorList>
            <person name="Peeters C."/>
        </authorList>
    </citation>
    <scope>NUCLEOTIDE SEQUENCE [LARGE SCALE GENOMIC DNA]</scope>
    <source>
        <strain evidence="13 14">LMG 26411</strain>
    </source>
</reference>
<dbReference type="SUPFAM" id="SSF51735">
    <property type="entry name" value="NAD(P)-binding Rossmann-fold domains"/>
    <property type="match status" value="1"/>
</dbReference>
<comment type="catalytic activity">
    <reaction evidence="7 8 9">
        <text>(S)-4-amino-5-oxopentanoate + tRNA(Glu) + NADP(+) = L-glutamyl-tRNA(Glu) + NADPH + H(+)</text>
        <dbReference type="Rhea" id="RHEA:12344"/>
        <dbReference type="Rhea" id="RHEA-COMP:9663"/>
        <dbReference type="Rhea" id="RHEA-COMP:9680"/>
        <dbReference type="ChEBI" id="CHEBI:15378"/>
        <dbReference type="ChEBI" id="CHEBI:57501"/>
        <dbReference type="ChEBI" id="CHEBI:57783"/>
        <dbReference type="ChEBI" id="CHEBI:58349"/>
        <dbReference type="ChEBI" id="CHEBI:78442"/>
        <dbReference type="ChEBI" id="CHEBI:78520"/>
        <dbReference type="EC" id="1.2.1.70"/>
    </reaction>
</comment>
<feature type="binding site" evidence="8">
    <location>
        <begin position="226"/>
        <end position="231"/>
    </location>
    <ligand>
        <name>NADP(+)</name>
        <dbReference type="ChEBI" id="CHEBI:58349"/>
    </ligand>
</feature>
<dbReference type="SUPFAM" id="SSF69075">
    <property type="entry name" value="Glutamyl tRNA-reductase dimerization domain"/>
    <property type="match status" value="1"/>
</dbReference>
<dbReference type="PANTHER" id="PTHR43013:SF1">
    <property type="entry name" value="GLUTAMYL-TRNA REDUCTASE"/>
    <property type="match status" value="1"/>
</dbReference>
<keyword evidence="4 8" id="KW-0521">NADP</keyword>
<dbReference type="Pfam" id="PF01488">
    <property type="entry name" value="Shikimate_DH"/>
    <property type="match status" value="1"/>
</dbReference>
<dbReference type="EC" id="1.2.1.70" evidence="3 8"/>
<evidence type="ECO:0000259" key="10">
    <source>
        <dbReference type="Pfam" id="PF00745"/>
    </source>
</evidence>
<evidence type="ECO:0000313" key="13">
    <source>
        <dbReference type="EMBL" id="CAG2159890.1"/>
    </source>
</evidence>
<comment type="miscellaneous">
    <text evidence="8">During catalysis, the active site Cys acts as a nucleophile attacking the alpha-carbonyl group of tRNA-bound glutamate with the formation of a thioester intermediate between enzyme and glutamate, and the concomitant release of tRNA(Glu). The thioester intermediate is finally reduced by direct hydride transfer from NADPH, to form the product GSA.</text>
</comment>
<dbReference type="Proteomes" id="UP000672657">
    <property type="component" value="Unassembled WGS sequence"/>
</dbReference>
<comment type="function">
    <text evidence="8">Catalyzes the NADPH-dependent reduction of glutamyl-tRNA(Glu) to glutamate 1-semialdehyde (GSA).</text>
</comment>
<keyword evidence="14" id="KW-1185">Reference proteome</keyword>
<evidence type="ECO:0000256" key="8">
    <source>
        <dbReference type="HAMAP-Rule" id="MF_00087"/>
    </source>
</evidence>
<dbReference type="InterPro" id="IPR036343">
    <property type="entry name" value="GluRdtase_N_sf"/>
</dbReference>
<dbReference type="PROSITE" id="PS00747">
    <property type="entry name" value="GLUTR"/>
    <property type="match status" value="1"/>
</dbReference>
<dbReference type="HAMAP" id="MF_00087">
    <property type="entry name" value="Glu_tRNA_reductase"/>
    <property type="match status" value="1"/>
</dbReference>
<feature type="binding site" evidence="8">
    <location>
        <begin position="83"/>
        <end position="86"/>
    </location>
    <ligand>
        <name>substrate</name>
    </ligand>
</feature>
<dbReference type="PANTHER" id="PTHR43013">
    <property type="entry name" value="GLUTAMYL-TRNA REDUCTASE"/>
    <property type="match status" value="1"/>
</dbReference>
<dbReference type="InterPro" id="IPR006151">
    <property type="entry name" value="Shikm_DH/Glu-tRNA_Rdtase"/>
</dbReference>
<protein>
    <recommendedName>
        <fullName evidence="3 8">Glutamyl-tRNA reductase</fullName>
        <shortName evidence="8">GluTR</shortName>
        <ecNumber evidence="3 8">1.2.1.70</ecNumber>
    </recommendedName>
</protein>
<evidence type="ECO:0000259" key="11">
    <source>
        <dbReference type="Pfam" id="PF01488"/>
    </source>
</evidence>
<evidence type="ECO:0000256" key="6">
    <source>
        <dbReference type="ARBA" id="ARBA00023244"/>
    </source>
</evidence>
<dbReference type="PIRSF" id="PIRSF000445">
    <property type="entry name" value="4pyrrol_synth_GluRdtase"/>
    <property type="match status" value="1"/>
</dbReference>
<evidence type="ECO:0000256" key="2">
    <source>
        <dbReference type="ARBA" id="ARBA00005916"/>
    </source>
</evidence>
<accession>A0ABN7Q9A8</accession>
<evidence type="ECO:0000256" key="7">
    <source>
        <dbReference type="ARBA" id="ARBA00047464"/>
    </source>
</evidence>
<feature type="domain" description="Tetrapyrrole biosynthesis glutamyl-tRNA reductase dimerisation" evidence="10">
    <location>
        <begin position="362"/>
        <end position="457"/>
    </location>
</feature>
<evidence type="ECO:0000259" key="12">
    <source>
        <dbReference type="Pfam" id="PF05201"/>
    </source>
</evidence>
<feature type="site" description="Important for activity" evidence="8">
    <location>
        <position position="136"/>
    </location>
</feature>
<feature type="active site" description="Nucleophile" evidence="8">
    <location>
        <position position="84"/>
    </location>
</feature>
<comment type="domain">
    <text evidence="8">Possesses an unusual extended V-shaped dimeric structure with each monomer consisting of three distinct domains arranged along a curved 'spinal' alpha-helix. The N-terminal catalytic domain specifically recognizes the glutamate moiety of the substrate. The second domain is the NADPH-binding domain, and the third C-terminal domain is responsible for dimerization.</text>
</comment>
<sequence>MWLPRLPARSDPDVIMAIGPHTLRTRYQSLQMQLLAIGINHTTAPVSLRERVAFPLEQIKPALGALRTHLAGRNGTEAAILSTCNRTEIYCATDILKPGAEGFEHTLRWLSQHHNVPASDLAPHLYSLPQSEAVRHAFRVASGLDSMVLGETQILGQLKDAVRTAGEAGSLGTYLNQLFQRTFAVAKEVRGQTEIGAHSVSMAAAAVRLAQRIFESVSTQRVLFIGAGEMIELCATHFAAQKPRQVVVANRTVERGEKLAEQLAEQGLTTQAIRLQELGERLHEFDIVVSCTASSLPIIGLGAVERAVKRRKHRPIMMVDLAVPRDVEPEVARLDDVFLYTVDDLGAVVREGNALRQAAVAQAEAIIESRVQNFMHWLETRSVVPVIRELQTAGESIRQAELERARRMLARGDDPEAVLEALSGALTRKFLHGPTHALNHMQGEDREALVRLVPGLFRQSSHSER</sequence>
<dbReference type="InterPro" id="IPR015896">
    <property type="entry name" value="4pyrrol_synth_GluRdtase_dimer"/>
</dbReference>
<dbReference type="GO" id="GO:0008883">
    <property type="term" value="F:glutamyl-tRNA reductase activity"/>
    <property type="evidence" value="ECO:0007669"/>
    <property type="project" value="UniProtKB-EC"/>
</dbReference>
<feature type="domain" description="Quinate/shikimate 5-dehydrogenase/glutamyl-tRNA reductase" evidence="11">
    <location>
        <begin position="209"/>
        <end position="347"/>
    </location>
</feature>
<dbReference type="EMBL" id="CAJPVI010000067">
    <property type="protein sequence ID" value="CAG2159890.1"/>
    <property type="molecule type" value="Genomic_DNA"/>
</dbReference>
<organism evidence="13 14">
    <name type="scientific">Cupriavidus numazuensis</name>
    <dbReference type="NCBI Taxonomy" id="221992"/>
    <lineage>
        <taxon>Bacteria</taxon>
        <taxon>Pseudomonadati</taxon>
        <taxon>Pseudomonadota</taxon>
        <taxon>Betaproteobacteria</taxon>
        <taxon>Burkholderiales</taxon>
        <taxon>Burkholderiaceae</taxon>
        <taxon>Cupriavidus</taxon>
    </lineage>
</organism>
<evidence type="ECO:0000256" key="3">
    <source>
        <dbReference type="ARBA" id="ARBA00012970"/>
    </source>
</evidence>
<feature type="binding site" evidence="8">
    <location>
        <begin position="151"/>
        <end position="153"/>
    </location>
    <ligand>
        <name>substrate</name>
    </ligand>
</feature>
<feature type="binding site" evidence="8">
    <location>
        <position position="157"/>
    </location>
    <ligand>
        <name>substrate</name>
    </ligand>
</feature>
<comment type="similarity">
    <text evidence="2 8 9">Belongs to the glutamyl-tRNA reductase family.</text>
</comment>
<dbReference type="Gene3D" id="3.30.460.30">
    <property type="entry name" value="Glutamyl-tRNA reductase, N-terminal domain"/>
    <property type="match status" value="1"/>
</dbReference>
<evidence type="ECO:0000256" key="1">
    <source>
        <dbReference type="ARBA" id="ARBA00005059"/>
    </source>
</evidence>
<dbReference type="InterPro" id="IPR036291">
    <property type="entry name" value="NAD(P)-bd_dom_sf"/>
</dbReference>
<gene>
    <name evidence="8 13" type="primary">hemA</name>
    <name evidence="13" type="ORF">LMG26411_07061</name>
</gene>
<feature type="domain" description="Glutamyl-tRNA reductase N-terminal" evidence="12">
    <location>
        <begin position="37"/>
        <end position="193"/>
    </location>
</feature>
<dbReference type="Pfam" id="PF00745">
    <property type="entry name" value="GlutR_dimer"/>
    <property type="match status" value="1"/>
</dbReference>
<dbReference type="InterPro" id="IPR036453">
    <property type="entry name" value="GluRdtase_dimer_dom_sf"/>
</dbReference>
<comment type="subunit">
    <text evidence="8">Homodimer.</text>
</comment>
<feature type="binding site" evidence="8">
    <location>
        <position position="146"/>
    </location>
    <ligand>
        <name>substrate</name>
    </ligand>
</feature>
<dbReference type="SUPFAM" id="SSF69742">
    <property type="entry name" value="Glutamyl tRNA-reductase catalytic, N-terminal domain"/>
    <property type="match status" value="1"/>
</dbReference>
<dbReference type="Gene3D" id="3.40.50.720">
    <property type="entry name" value="NAD(P)-binding Rossmann-like Domain"/>
    <property type="match status" value="1"/>
</dbReference>
<dbReference type="InterPro" id="IPR015895">
    <property type="entry name" value="4pyrrol_synth_GluRdtase_N"/>
</dbReference>
<dbReference type="CDD" id="cd05213">
    <property type="entry name" value="NAD_bind_Glutamyl_tRNA_reduct"/>
    <property type="match status" value="1"/>
</dbReference>
<evidence type="ECO:0000256" key="9">
    <source>
        <dbReference type="RuleBase" id="RU000584"/>
    </source>
</evidence>
<dbReference type="InterPro" id="IPR018214">
    <property type="entry name" value="GluRdtase_CS"/>
</dbReference>
<comment type="caution">
    <text evidence="13">The sequence shown here is derived from an EMBL/GenBank/DDBJ whole genome shotgun (WGS) entry which is preliminary data.</text>
</comment>
<proteinExistence type="inferred from homology"/>
<name>A0ABN7Q9A8_9BURK</name>
<evidence type="ECO:0000313" key="14">
    <source>
        <dbReference type="Proteomes" id="UP000672657"/>
    </source>
</evidence>